<dbReference type="InterPro" id="IPR043917">
    <property type="entry name" value="DUF5753"/>
</dbReference>
<dbReference type="Proteomes" id="UP001235712">
    <property type="component" value="Unassembled WGS sequence"/>
</dbReference>
<dbReference type="Pfam" id="PF13560">
    <property type="entry name" value="HTH_31"/>
    <property type="match status" value="1"/>
</dbReference>
<sequence>MSEMLKRTLGRALASARTSARMTMTDVVNTRIFGSRQKLWRLETGQGPYKWSEVQALADIYRVDLETRSQWVDWAMRAGESGWWENYSTAVNNFRFGLYIELEQAASAITVCSGDVIHGLAQTERYHRAVVQLDPTKEDADTTEQFVSLRAEREAVTLHRATPVRLNLVLSESALCFNIGGEAVMREQLAHLRELDGRAHVEVSVLLFSAGGHAAMRGPYTLLQFDDPDVPDVVYIESLDGGRFIEDAKVVQRFIANATLLSASAVPIEEWINEQHRVA</sequence>
<dbReference type="Gene3D" id="1.10.260.40">
    <property type="entry name" value="lambda repressor-like DNA-binding domains"/>
    <property type="match status" value="1"/>
</dbReference>
<accession>A0ABT9NX53</accession>
<reference evidence="2 3" key="1">
    <citation type="submission" date="2023-07" db="EMBL/GenBank/DDBJ databases">
        <title>Sequencing the genomes of 1000 actinobacteria strains.</title>
        <authorList>
            <person name="Klenk H.-P."/>
        </authorList>
    </citation>
    <scope>NUCLEOTIDE SEQUENCE [LARGE SCALE GENOMIC DNA]</scope>
    <source>
        <strain evidence="2 3">DSM 44388</strain>
    </source>
</reference>
<name>A0ABT9NX53_9ACTN</name>
<evidence type="ECO:0000259" key="1">
    <source>
        <dbReference type="Pfam" id="PF19054"/>
    </source>
</evidence>
<dbReference type="Pfam" id="PF19054">
    <property type="entry name" value="DUF5753"/>
    <property type="match status" value="1"/>
</dbReference>
<organism evidence="2 3">
    <name type="scientific">Kineosporia succinea</name>
    <dbReference type="NCBI Taxonomy" id="84632"/>
    <lineage>
        <taxon>Bacteria</taxon>
        <taxon>Bacillati</taxon>
        <taxon>Actinomycetota</taxon>
        <taxon>Actinomycetes</taxon>
        <taxon>Kineosporiales</taxon>
        <taxon>Kineosporiaceae</taxon>
        <taxon>Kineosporia</taxon>
    </lineage>
</organism>
<keyword evidence="3" id="KW-1185">Reference proteome</keyword>
<evidence type="ECO:0000313" key="2">
    <source>
        <dbReference type="EMBL" id="MDP9825009.1"/>
    </source>
</evidence>
<dbReference type="InterPro" id="IPR010982">
    <property type="entry name" value="Lambda_DNA-bd_dom_sf"/>
</dbReference>
<dbReference type="EMBL" id="JAUSQZ010000001">
    <property type="protein sequence ID" value="MDP9825009.1"/>
    <property type="molecule type" value="Genomic_DNA"/>
</dbReference>
<feature type="domain" description="DUF5753" evidence="1">
    <location>
        <begin position="98"/>
        <end position="269"/>
    </location>
</feature>
<proteinExistence type="predicted"/>
<protein>
    <recommendedName>
        <fullName evidence="1">DUF5753 domain-containing protein</fullName>
    </recommendedName>
</protein>
<evidence type="ECO:0000313" key="3">
    <source>
        <dbReference type="Proteomes" id="UP001235712"/>
    </source>
</evidence>
<comment type="caution">
    <text evidence="2">The sequence shown here is derived from an EMBL/GenBank/DDBJ whole genome shotgun (WGS) entry which is preliminary data.</text>
</comment>
<dbReference type="RefSeq" id="WP_307238347.1">
    <property type="nucleotide sequence ID" value="NZ_JAUSQZ010000001.1"/>
</dbReference>
<gene>
    <name evidence="2" type="ORF">J2S57_000758</name>
</gene>